<feature type="domain" description="UBC core" evidence="7">
    <location>
        <begin position="4"/>
        <end position="155"/>
    </location>
</feature>
<dbReference type="GO" id="GO:0005524">
    <property type="term" value="F:ATP binding"/>
    <property type="evidence" value="ECO:0007669"/>
    <property type="project" value="UniProtKB-KW"/>
</dbReference>
<dbReference type="SMART" id="SM00212">
    <property type="entry name" value="UBCc"/>
    <property type="match status" value="1"/>
</dbReference>
<keyword evidence="5" id="KW-0067">ATP-binding</keyword>
<feature type="compositionally biased region" description="Pro residues" evidence="6">
    <location>
        <begin position="251"/>
        <end position="273"/>
    </location>
</feature>
<dbReference type="InterPro" id="IPR016135">
    <property type="entry name" value="UBQ-conjugating_enzyme/RWD"/>
</dbReference>
<evidence type="ECO:0000256" key="5">
    <source>
        <dbReference type="ARBA" id="ARBA00022840"/>
    </source>
</evidence>
<evidence type="ECO:0000256" key="3">
    <source>
        <dbReference type="ARBA" id="ARBA00022741"/>
    </source>
</evidence>
<feature type="region of interest" description="Disordered" evidence="6">
    <location>
        <begin position="153"/>
        <end position="400"/>
    </location>
</feature>
<dbReference type="PANTHER" id="PTHR24067">
    <property type="entry name" value="UBIQUITIN-CONJUGATING ENZYME E2"/>
    <property type="match status" value="1"/>
</dbReference>
<evidence type="ECO:0000256" key="6">
    <source>
        <dbReference type="SAM" id="MobiDB-lite"/>
    </source>
</evidence>
<accession>A0AAD7V8Q0</accession>
<feature type="compositionally biased region" description="Basic residues" evidence="6">
    <location>
        <begin position="197"/>
        <end position="211"/>
    </location>
</feature>
<evidence type="ECO:0000256" key="1">
    <source>
        <dbReference type="ARBA" id="ARBA00012486"/>
    </source>
</evidence>
<keyword evidence="9" id="KW-1185">Reference proteome</keyword>
<name>A0AAD7V8Q0_9FUNG</name>
<evidence type="ECO:0000256" key="2">
    <source>
        <dbReference type="ARBA" id="ARBA00022679"/>
    </source>
</evidence>
<dbReference type="AlphaFoldDB" id="A0AAD7V8Q0"/>
<dbReference type="FunFam" id="3.10.110.10:FF:000060">
    <property type="entry name" value="Ubiquitin conjugating enzyme (UbcB)"/>
    <property type="match status" value="1"/>
</dbReference>
<feature type="region of interest" description="Disordered" evidence="6">
    <location>
        <begin position="442"/>
        <end position="465"/>
    </location>
</feature>
<dbReference type="Gene3D" id="3.10.110.10">
    <property type="entry name" value="Ubiquitin Conjugating Enzyme"/>
    <property type="match status" value="1"/>
</dbReference>
<gene>
    <name evidence="8" type="ORF">O0I10_004615</name>
</gene>
<proteinExistence type="predicted"/>
<dbReference type="EC" id="2.3.2.23" evidence="1"/>
<evidence type="ECO:0000313" key="8">
    <source>
        <dbReference type="EMBL" id="KAJ8659636.1"/>
    </source>
</evidence>
<feature type="compositionally biased region" description="Basic residues" evidence="6">
    <location>
        <begin position="447"/>
        <end position="465"/>
    </location>
</feature>
<sequence>MQRIALARLRKELADLEGDPVSGFTCYPVDDSNIAQLEAYIDGPPDTPYENGRFQIAINIPDNYPFDPPQMRFRTKIYHPNIDESGRICADMLKTGEAGAWKPSLNLSTLLISLRALLSSPNPDDPLDADIAREYKLDYPRFAIRAKEHTARYATGEQSTTLDDEDEPPKVWEETQKDEEEETALQEYDQQEMSQSKKSRLSLSSKKRRRVSSPMSQSSTQDNSQHASTSSVPNHTNMNQLASSSLSSSTSPPPPPPSSSSPPPSSLTPPPPSSSSSPSLTSSSPSSKSNVSDKTPIRERQPSPIVFKTINIKPAKDLISPPPTKHQSSLVSKVREKNAVKSSITNAHDAQESKTTKKPTMASTPPNQSSSSKNKEHHANDNTHKDNDSKQSMKAPTRHRISTLILCDDATHDEDVDKKPITLNEAALKEISSNIADDVELVSKPTNSKRNKLSLGKKRRRATQD</sequence>
<keyword evidence="4" id="KW-0833">Ubl conjugation pathway</keyword>
<dbReference type="InterPro" id="IPR000608">
    <property type="entry name" value="UBC"/>
</dbReference>
<dbReference type="GeneID" id="83212028"/>
<dbReference type="InterPro" id="IPR050113">
    <property type="entry name" value="Ub_conjugating_enzyme"/>
</dbReference>
<evidence type="ECO:0000256" key="4">
    <source>
        <dbReference type="ARBA" id="ARBA00022786"/>
    </source>
</evidence>
<dbReference type="PROSITE" id="PS50127">
    <property type="entry name" value="UBC_2"/>
    <property type="match status" value="1"/>
</dbReference>
<organism evidence="8 9">
    <name type="scientific">Lichtheimia ornata</name>
    <dbReference type="NCBI Taxonomy" id="688661"/>
    <lineage>
        <taxon>Eukaryota</taxon>
        <taxon>Fungi</taxon>
        <taxon>Fungi incertae sedis</taxon>
        <taxon>Mucoromycota</taxon>
        <taxon>Mucoromycotina</taxon>
        <taxon>Mucoromycetes</taxon>
        <taxon>Mucorales</taxon>
        <taxon>Lichtheimiaceae</taxon>
        <taxon>Lichtheimia</taxon>
    </lineage>
</organism>
<dbReference type="RefSeq" id="XP_058344549.1">
    <property type="nucleotide sequence ID" value="XM_058484672.1"/>
</dbReference>
<feature type="compositionally biased region" description="Low complexity" evidence="6">
    <location>
        <begin position="274"/>
        <end position="287"/>
    </location>
</feature>
<feature type="compositionally biased region" description="Basic and acidic residues" evidence="6">
    <location>
        <begin position="373"/>
        <end position="391"/>
    </location>
</feature>
<comment type="caution">
    <text evidence="8">The sequence shown here is derived from an EMBL/GenBank/DDBJ whole genome shotgun (WGS) entry which is preliminary data.</text>
</comment>
<reference evidence="8 9" key="1">
    <citation type="submission" date="2023-03" db="EMBL/GenBank/DDBJ databases">
        <title>Genome sequence of Lichtheimia ornata CBS 291.66.</title>
        <authorList>
            <person name="Mohabir J.T."/>
            <person name="Shea T.P."/>
            <person name="Kurbessoian T."/>
            <person name="Berby B."/>
            <person name="Fontaine J."/>
            <person name="Livny J."/>
            <person name="Gnirke A."/>
            <person name="Stajich J.E."/>
            <person name="Cuomo C.A."/>
        </authorList>
    </citation>
    <scope>NUCLEOTIDE SEQUENCE [LARGE SCALE GENOMIC DNA]</scope>
    <source>
        <strain evidence="8">CBS 291.66</strain>
    </source>
</reference>
<protein>
    <recommendedName>
        <fullName evidence="1">E2 ubiquitin-conjugating enzyme</fullName>
        <ecNumber evidence="1">2.3.2.23</ecNumber>
    </recommendedName>
</protein>
<evidence type="ECO:0000259" key="7">
    <source>
        <dbReference type="PROSITE" id="PS50127"/>
    </source>
</evidence>
<keyword evidence="2" id="KW-0808">Transferase</keyword>
<feature type="compositionally biased region" description="Polar residues" evidence="6">
    <location>
        <begin position="361"/>
        <end position="372"/>
    </location>
</feature>
<keyword evidence="3" id="KW-0547">Nucleotide-binding</keyword>
<dbReference type="EMBL" id="JARTCD010000017">
    <property type="protein sequence ID" value="KAJ8659636.1"/>
    <property type="molecule type" value="Genomic_DNA"/>
</dbReference>
<dbReference type="Proteomes" id="UP001234581">
    <property type="component" value="Unassembled WGS sequence"/>
</dbReference>
<dbReference type="CDD" id="cd23805">
    <property type="entry name" value="UBCc_UBE2T"/>
    <property type="match status" value="1"/>
</dbReference>
<dbReference type="SUPFAM" id="SSF54495">
    <property type="entry name" value="UBC-like"/>
    <property type="match status" value="1"/>
</dbReference>
<dbReference type="GO" id="GO:0061631">
    <property type="term" value="F:ubiquitin conjugating enzyme activity"/>
    <property type="evidence" value="ECO:0007669"/>
    <property type="project" value="UniProtKB-EC"/>
</dbReference>
<dbReference type="Pfam" id="PF00179">
    <property type="entry name" value="UQ_con"/>
    <property type="match status" value="1"/>
</dbReference>
<evidence type="ECO:0000313" key="9">
    <source>
        <dbReference type="Proteomes" id="UP001234581"/>
    </source>
</evidence>
<feature type="compositionally biased region" description="Polar residues" evidence="6">
    <location>
        <begin position="214"/>
        <end position="242"/>
    </location>
</feature>